<dbReference type="Proteomes" id="UP000663851">
    <property type="component" value="Unassembled WGS sequence"/>
</dbReference>
<evidence type="ECO:0000313" key="15">
    <source>
        <dbReference type="Proteomes" id="UP000663873"/>
    </source>
</evidence>
<evidence type="ECO:0000256" key="1">
    <source>
        <dbReference type="ARBA" id="ARBA00022603"/>
    </source>
</evidence>
<evidence type="ECO:0000256" key="3">
    <source>
        <dbReference type="ARBA" id="ARBA00034478"/>
    </source>
</evidence>
<evidence type="ECO:0000256" key="2">
    <source>
        <dbReference type="ARBA" id="ARBA00022679"/>
    </source>
</evidence>
<dbReference type="Proteomes" id="UP000663872">
    <property type="component" value="Unassembled WGS sequence"/>
</dbReference>
<dbReference type="GO" id="GO:0032259">
    <property type="term" value="P:methylation"/>
    <property type="evidence" value="ECO:0007669"/>
    <property type="project" value="UniProtKB-KW"/>
</dbReference>
<dbReference type="Pfam" id="PF02574">
    <property type="entry name" value="S-methyl_trans"/>
    <property type="match status" value="1"/>
</dbReference>
<dbReference type="Gene3D" id="3.20.20.330">
    <property type="entry name" value="Homocysteine-binding-like domain"/>
    <property type="match status" value="1"/>
</dbReference>
<dbReference type="Proteomes" id="UP000663825">
    <property type="component" value="Unassembled WGS sequence"/>
</dbReference>
<evidence type="ECO:0000313" key="7">
    <source>
        <dbReference type="EMBL" id="CAF3380905.1"/>
    </source>
</evidence>
<dbReference type="EMBL" id="CAJNYD010000757">
    <property type="protein sequence ID" value="CAF3295178.1"/>
    <property type="molecule type" value="Genomic_DNA"/>
</dbReference>
<dbReference type="EMBL" id="CAJOBR010005040">
    <property type="protein sequence ID" value="CAF4804711.1"/>
    <property type="molecule type" value="Genomic_DNA"/>
</dbReference>
<gene>
    <name evidence="9" type="ORF">FME351_LOCUS22620</name>
    <name evidence="8" type="ORF">GRG538_LOCUS21564</name>
    <name evidence="12" type="ORF">HFQ381_LOCUS26851</name>
    <name evidence="7" type="ORF">KIK155_LOCUS6289</name>
    <name evidence="6" type="ORF">LUA448_LOCUS7558</name>
    <name evidence="14" type="ORF">QYT958_LOCUS24094</name>
    <name evidence="5" type="ORF">TIS948_LOCUS9023</name>
    <name evidence="13" type="ORF">TOA249_LOCUS22338</name>
    <name evidence="10" type="ORF">TSG867_LOCUS8774</name>
    <name evidence="11" type="ORF">UJA718_LOCUS22603</name>
</gene>
<dbReference type="Proteomes" id="UP000663873">
    <property type="component" value="Unassembled WGS sequence"/>
</dbReference>
<dbReference type="Proteomes" id="UP000663865">
    <property type="component" value="Unassembled WGS sequence"/>
</dbReference>
<dbReference type="InterPro" id="IPR003726">
    <property type="entry name" value="HCY_dom"/>
</dbReference>
<dbReference type="GO" id="GO:0008168">
    <property type="term" value="F:methyltransferase activity"/>
    <property type="evidence" value="ECO:0007669"/>
    <property type="project" value="UniProtKB-KW"/>
</dbReference>
<comment type="caution">
    <text evidence="11">The sequence shown here is derived from an EMBL/GenBank/DDBJ whole genome shotgun (WGS) entry which is preliminary data.</text>
</comment>
<dbReference type="Proteomes" id="UP000663869">
    <property type="component" value="Unassembled WGS sequence"/>
</dbReference>
<dbReference type="OrthoDB" id="261426at2759"/>
<dbReference type="EMBL" id="CAJNYU010002957">
    <property type="protein sequence ID" value="CAF3614572.1"/>
    <property type="molecule type" value="Genomic_DNA"/>
</dbReference>
<dbReference type="EMBL" id="CAJOBO010003323">
    <property type="protein sequence ID" value="CAF4488670.1"/>
    <property type="molecule type" value="Genomic_DNA"/>
</dbReference>
<keyword evidence="15" id="KW-1185">Reference proteome</keyword>
<dbReference type="Proteomes" id="UP000663838">
    <property type="component" value="Unassembled WGS sequence"/>
</dbReference>
<evidence type="ECO:0000313" key="12">
    <source>
        <dbReference type="EMBL" id="CAF4488670.1"/>
    </source>
</evidence>
<evidence type="ECO:0000313" key="13">
    <source>
        <dbReference type="EMBL" id="CAF4784281.1"/>
    </source>
</evidence>
<evidence type="ECO:0000313" key="9">
    <source>
        <dbReference type="EMBL" id="CAF3614572.1"/>
    </source>
</evidence>
<evidence type="ECO:0000313" key="6">
    <source>
        <dbReference type="EMBL" id="CAF3295178.1"/>
    </source>
</evidence>
<dbReference type="InterPro" id="IPR036589">
    <property type="entry name" value="HCY_dom_sf"/>
</dbReference>
<dbReference type="EMBL" id="CAJNYV010000759">
    <property type="protein sequence ID" value="CAF3380905.1"/>
    <property type="molecule type" value="Genomic_DNA"/>
</dbReference>
<dbReference type="EMBL" id="CAJNYT010003560">
    <property type="protein sequence ID" value="CAF3577851.1"/>
    <property type="molecule type" value="Genomic_DNA"/>
</dbReference>
<protein>
    <recommendedName>
        <fullName evidence="4">Hcy-binding domain-containing protein</fullName>
    </recommendedName>
</protein>
<dbReference type="Proteomes" id="UP000663862">
    <property type="component" value="Unassembled WGS sequence"/>
</dbReference>
<keyword evidence="2" id="KW-0808">Transferase</keyword>
<keyword evidence="1" id="KW-0489">Methyltransferase</keyword>
<evidence type="ECO:0000313" key="8">
    <source>
        <dbReference type="EMBL" id="CAF3577851.1"/>
    </source>
</evidence>
<organism evidence="11 15">
    <name type="scientific">Rotaria socialis</name>
    <dbReference type="NCBI Taxonomy" id="392032"/>
    <lineage>
        <taxon>Eukaryota</taxon>
        <taxon>Metazoa</taxon>
        <taxon>Spiralia</taxon>
        <taxon>Gnathifera</taxon>
        <taxon>Rotifera</taxon>
        <taxon>Eurotatoria</taxon>
        <taxon>Bdelloidea</taxon>
        <taxon>Philodinida</taxon>
        <taxon>Philodinidae</taxon>
        <taxon>Rotaria</taxon>
    </lineage>
</organism>
<proteinExistence type="predicted"/>
<evidence type="ECO:0000259" key="4">
    <source>
        <dbReference type="Pfam" id="PF02574"/>
    </source>
</evidence>
<dbReference type="Proteomes" id="UP000663833">
    <property type="component" value="Unassembled WGS sequence"/>
</dbReference>
<name>A0A820S6X3_9BILA</name>
<evidence type="ECO:0000313" key="11">
    <source>
        <dbReference type="EMBL" id="CAF4448328.1"/>
    </source>
</evidence>
<dbReference type="EMBL" id="CAJOBQ010000368">
    <property type="protein sequence ID" value="CAF4339526.1"/>
    <property type="molecule type" value="Genomic_DNA"/>
</dbReference>
<evidence type="ECO:0000313" key="5">
    <source>
        <dbReference type="EMBL" id="CAF3138688.1"/>
    </source>
</evidence>
<dbReference type="AlphaFoldDB" id="A0A820S6X3"/>
<accession>A0A820S6X3</accession>
<dbReference type="SUPFAM" id="SSF82282">
    <property type="entry name" value="Homocysteine S-methyltransferase"/>
    <property type="match status" value="1"/>
</dbReference>
<sequence>MGHKAIQLLCDIRDEYETEKCQIVINGCIGTRDDAYNLATTMTVEEAQAHHTIQIDVFSQTKANMITVFTLNYPEEVAGMEAIEFVDKVTQNLAIDYMINCAYPSSFEHVLMPDEPWTARIHGVKVRGGTFTLI</sequence>
<dbReference type="EMBL" id="CAJNXB010001155">
    <property type="protein sequence ID" value="CAF3138688.1"/>
    <property type="molecule type" value="Genomic_DNA"/>
</dbReference>
<dbReference type="EMBL" id="CAJOBS010002021">
    <property type="protein sequence ID" value="CAF4784281.1"/>
    <property type="molecule type" value="Genomic_DNA"/>
</dbReference>
<dbReference type="EMBL" id="CAJOBP010004698">
    <property type="protein sequence ID" value="CAF4448328.1"/>
    <property type="molecule type" value="Genomic_DNA"/>
</dbReference>
<evidence type="ECO:0000313" key="10">
    <source>
        <dbReference type="EMBL" id="CAF4339526.1"/>
    </source>
</evidence>
<evidence type="ECO:0000313" key="14">
    <source>
        <dbReference type="EMBL" id="CAF4804711.1"/>
    </source>
</evidence>
<dbReference type="Proteomes" id="UP000663848">
    <property type="component" value="Unassembled WGS sequence"/>
</dbReference>
<reference evidence="11" key="1">
    <citation type="submission" date="2021-02" db="EMBL/GenBank/DDBJ databases">
        <authorList>
            <person name="Nowell W R."/>
        </authorList>
    </citation>
    <scope>NUCLEOTIDE SEQUENCE</scope>
</reference>
<feature type="domain" description="Hcy-binding" evidence="4">
    <location>
        <begin position="3"/>
        <end position="101"/>
    </location>
</feature>
<comment type="pathway">
    <text evidence="3">Amino-acid biosynthesis; L-methionine biosynthesis via de novo pathway.</text>
</comment>